<name>F6PXG6_CIOIN</name>
<dbReference type="GeneTree" id="ENSGT00390000005387"/>
<evidence type="ECO:0000313" key="1">
    <source>
        <dbReference type="Ensembl" id="ENSCINP00000025024.2"/>
    </source>
</evidence>
<reference evidence="2" key="1">
    <citation type="journal article" date="2002" name="Science">
        <title>The draft genome of Ciona intestinalis: insights into chordate and vertebrate origins.</title>
        <authorList>
            <person name="Dehal P."/>
            <person name="Satou Y."/>
            <person name="Campbell R.K."/>
            <person name="Chapman J."/>
            <person name="Degnan B."/>
            <person name="De Tomaso A."/>
            <person name="Davidson B."/>
            <person name="Di Gregorio A."/>
            <person name="Gelpke M."/>
            <person name="Goodstein D.M."/>
            <person name="Harafuji N."/>
            <person name="Hastings K.E."/>
            <person name="Ho I."/>
            <person name="Hotta K."/>
            <person name="Huang W."/>
            <person name="Kawashima T."/>
            <person name="Lemaire P."/>
            <person name="Martinez D."/>
            <person name="Meinertzhagen I.A."/>
            <person name="Necula S."/>
            <person name="Nonaka M."/>
            <person name="Putnam N."/>
            <person name="Rash S."/>
            <person name="Saiga H."/>
            <person name="Satake M."/>
            <person name="Terry A."/>
            <person name="Yamada L."/>
            <person name="Wang H.G."/>
            <person name="Awazu S."/>
            <person name="Azumi K."/>
            <person name="Boore J."/>
            <person name="Branno M."/>
            <person name="Chin-Bow S."/>
            <person name="DeSantis R."/>
            <person name="Doyle S."/>
            <person name="Francino P."/>
            <person name="Keys D.N."/>
            <person name="Haga S."/>
            <person name="Hayashi H."/>
            <person name="Hino K."/>
            <person name="Imai K.S."/>
            <person name="Inaba K."/>
            <person name="Kano S."/>
            <person name="Kobayashi K."/>
            <person name="Kobayashi M."/>
            <person name="Lee B.I."/>
            <person name="Makabe K.W."/>
            <person name="Manohar C."/>
            <person name="Matassi G."/>
            <person name="Medina M."/>
            <person name="Mochizuki Y."/>
            <person name="Mount S."/>
            <person name="Morishita T."/>
            <person name="Miura S."/>
            <person name="Nakayama A."/>
            <person name="Nishizaka S."/>
            <person name="Nomoto H."/>
            <person name="Ohta F."/>
            <person name="Oishi K."/>
            <person name="Rigoutsos I."/>
            <person name="Sano M."/>
            <person name="Sasaki A."/>
            <person name="Sasakura Y."/>
            <person name="Shoguchi E."/>
            <person name="Shin-i T."/>
            <person name="Spagnuolo A."/>
            <person name="Stainier D."/>
            <person name="Suzuki M.M."/>
            <person name="Tassy O."/>
            <person name="Takatori N."/>
            <person name="Tokuoka M."/>
            <person name="Yagi K."/>
            <person name="Yoshizaki F."/>
            <person name="Wada S."/>
            <person name="Zhang C."/>
            <person name="Hyatt P.D."/>
            <person name="Larimer F."/>
            <person name="Detter C."/>
            <person name="Doggett N."/>
            <person name="Glavina T."/>
            <person name="Hawkins T."/>
            <person name="Richardson P."/>
            <person name="Lucas S."/>
            <person name="Kohara Y."/>
            <person name="Levine M."/>
            <person name="Satoh N."/>
            <person name="Rokhsar D.S."/>
        </authorList>
    </citation>
    <scope>NUCLEOTIDE SEQUENCE [LARGE SCALE GENOMIC DNA]</scope>
</reference>
<dbReference type="OMA" id="FTRVYIR"/>
<sequence length="286" mass="33426">MVQSISQNMSYFWTKLAETEQSLKERNLQNITCLFTRVYIRDKHQYENTYDDTEWSTSYDSEKEPCKDNNVMLACKPWTDFEGEYASDEQLMLEMGLPVAWKQTKQLPETSKSKFDKSYDVEIHEDNLESELSDLEKGWQAYWKEMGPDILWQSWEGNNISNLNEQIDPSSTCSLENSVAKLNIGDENSQHTDAKHLDWQSHYDYQYQYYRDWYMEWCLTYPHSEDVKADADHHIDSVRESNTNGQLINVTCSGDFNSNIQLNTATTLENHCEPCMDGENSGKANN</sequence>
<accession>F6PXG6</accession>
<reference evidence="1" key="3">
    <citation type="submission" date="2025-08" db="UniProtKB">
        <authorList>
            <consortium name="Ensembl"/>
        </authorList>
    </citation>
    <scope>IDENTIFICATION</scope>
</reference>
<dbReference type="InParanoid" id="F6PXG6"/>
<evidence type="ECO:0000313" key="2">
    <source>
        <dbReference type="Proteomes" id="UP000008144"/>
    </source>
</evidence>
<reference evidence="1" key="4">
    <citation type="submission" date="2025-09" db="UniProtKB">
        <authorList>
            <consortium name="Ensembl"/>
        </authorList>
    </citation>
    <scope>IDENTIFICATION</scope>
</reference>
<keyword evidence="2" id="KW-1185">Reference proteome</keyword>
<dbReference type="Ensembl" id="ENSCINT00000025270.2">
    <property type="protein sequence ID" value="ENSCINP00000025024.2"/>
    <property type="gene ID" value="ENSCING00000013682.2"/>
</dbReference>
<protein>
    <submittedName>
        <fullName evidence="1">Uncharacterized protein</fullName>
    </submittedName>
</protein>
<dbReference type="HOGENOM" id="CLU_974960_0_0_1"/>
<dbReference type="EMBL" id="EAAA01000197">
    <property type="status" value="NOT_ANNOTATED_CDS"/>
    <property type="molecule type" value="Genomic_DNA"/>
</dbReference>
<organism evidence="1 2">
    <name type="scientific">Ciona intestinalis</name>
    <name type="common">Transparent sea squirt</name>
    <name type="synonym">Ascidia intestinalis</name>
    <dbReference type="NCBI Taxonomy" id="7719"/>
    <lineage>
        <taxon>Eukaryota</taxon>
        <taxon>Metazoa</taxon>
        <taxon>Chordata</taxon>
        <taxon>Tunicata</taxon>
        <taxon>Ascidiacea</taxon>
        <taxon>Phlebobranchia</taxon>
        <taxon>Cionidae</taxon>
        <taxon>Ciona</taxon>
    </lineage>
</organism>
<dbReference type="AlphaFoldDB" id="F6PXG6"/>
<proteinExistence type="predicted"/>
<reference evidence="1" key="2">
    <citation type="journal article" date="2008" name="Genome Biol.">
        <title>Improved genome assembly and evidence-based global gene model set for the chordate Ciona intestinalis: new insight into intron and operon populations.</title>
        <authorList>
            <person name="Satou Y."/>
            <person name="Mineta K."/>
            <person name="Ogasawara M."/>
            <person name="Sasakura Y."/>
            <person name="Shoguchi E."/>
            <person name="Ueno K."/>
            <person name="Yamada L."/>
            <person name="Matsumoto J."/>
            <person name="Wasserscheid J."/>
            <person name="Dewar K."/>
            <person name="Wiley G.B."/>
            <person name="Macmil S.L."/>
            <person name="Roe B.A."/>
            <person name="Zeller R.W."/>
            <person name="Hastings K.E."/>
            <person name="Lemaire P."/>
            <person name="Lindquist E."/>
            <person name="Endo T."/>
            <person name="Hotta K."/>
            <person name="Inaba K."/>
        </authorList>
    </citation>
    <scope>NUCLEOTIDE SEQUENCE [LARGE SCALE GENOMIC DNA]</scope>
    <source>
        <strain evidence="1">wild type</strain>
    </source>
</reference>
<dbReference type="Proteomes" id="UP000008144">
    <property type="component" value="Chromosome 1"/>
</dbReference>